<dbReference type="EMBL" id="ML001918">
    <property type="protein sequence ID" value="RKO82916.1"/>
    <property type="molecule type" value="Genomic_DNA"/>
</dbReference>
<dbReference type="Proteomes" id="UP000269721">
    <property type="component" value="Unassembled WGS sequence"/>
</dbReference>
<feature type="compositionally biased region" description="Gly residues" evidence="1">
    <location>
        <begin position="309"/>
        <end position="325"/>
    </location>
</feature>
<gene>
    <name evidence="2" type="ORF">BDK51DRAFT_47942</name>
</gene>
<feature type="region of interest" description="Disordered" evidence="1">
    <location>
        <begin position="307"/>
        <end position="362"/>
    </location>
</feature>
<organism evidence="2 3">
    <name type="scientific">Blyttiomyces helicus</name>
    <dbReference type="NCBI Taxonomy" id="388810"/>
    <lineage>
        <taxon>Eukaryota</taxon>
        <taxon>Fungi</taxon>
        <taxon>Fungi incertae sedis</taxon>
        <taxon>Chytridiomycota</taxon>
        <taxon>Chytridiomycota incertae sedis</taxon>
        <taxon>Chytridiomycetes</taxon>
        <taxon>Chytridiomycetes incertae sedis</taxon>
        <taxon>Blyttiomyces</taxon>
    </lineage>
</organism>
<protein>
    <submittedName>
        <fullName evidence="2">Uncharacterized protein</fullName>
    </submittedName>
</protein>
<dbReference type="AlphaFoldDB" id="A0A4P9VYP5"/>
<sequence>MPPPTYETGACESAQMVIEVTIAALRDLEQQYHPFPARLALAHKMCERWLAVFPVFPRTPSERAPANAADGDAEMGGGVVSGGQSWPPPLSADVLALVMSATRTMRISDQRALLLACCRVCKACVTDVVEDDVFVGDFVVLPLDGGGPNLEVHSGAATVEAHVLDPHVLYAGQRAVRLAHSAEAADRHSVAHTSAVTPDAADVNAVGATVDRDGVVAVDDRRVVDRHAWMSETGEMSQLQMPDVLVLREMSMPSVFVAGFLLLETEDAVTFDTSKSEEKEILMCAARTCVTVMPVRLPVLTLINITGGPPEGSEGGLGGGGGGGKEQISGQVQSPPSVKKKPPSSDPNRKLDTHGYPTKAVL</sequence>
<name>A0A4P9VYP5_9FUNG</name>
<proteinExistence type="predicted"/>
<evidence type="ECO:0000313" key="2">
    <source>
        <dbReference type="EMBL" id="RKO82916.1"/>
    </source>
</evidence>
<evidence type="ECO:0000313" key="3">
    <source>
        <dbReference type="Proteomes" id="UP000269721"/>
    </source>
</evidence>
<reference evidence="3" key="1">
    <citation type="journal article" date="2018" name="Nat. Microbiol.">
        <title>Leveraging single-cell genomics to expand the fungal tree of life.</title>
        <authorList>
            <person name="Ahrendt S.R."/>
            <person name="Quandt C.A."/>
            <person name="Ciobanu D."/>
            <person name="Clum A."/>
            <person name="Salamov A."/>
            <person name="Andreopoulos B."/>
            <person name="Cheng J.F."/>
            <person name="Woyke T."/>
            <person name="Pelin A."/>
            <person name="Henrissat B."/>
            <person name="Reynolds N.K."/>
            <person name="Benny G.L."/>
            <person name="Smith M.E."/>
            <person name="James T.Y."/>
            <person name="Grigoriev I.V."/>
        </authorList>
    </citation>
    <scope>NUCLEOTIDE SEQUENCE [LARGE SCALE GENOMIC DNA]</scope>
</reference>
<keyword evidence="3" id="KW-1185">Reference proteome</keyword>
<accession>A0A4P9VYP5</accession>
<evidence type="ECO:0000256" key="1">
    <source>
        <dbReference type="SAM" id="MobiDB-lite"/>
    </source>
</evidence>